<evidence type="ECO:0000256" key="1">
    <source>
        <dbReference type="ARBA" id="ARBA00022801"/>
    </source>
</evidence>
<dbReference type="Pfam" id="PF00326">
    <property type="entry name" value="Peptidase_S9"/>
    <property type="match status" value="1"/>
</dbReference>
<dbReference type="EMBL" id="JADIKM010000003">
    <property type="protein sequence ID" value="MFK2904819.1"/>
    <property type="molecule type" value="Genomic_DNA"/>
</dbReference>
<name>A0ABW8JUJ6_9GAMM</name>
<accession>A0ABW8JUJ6</accession>
<dbReference type="SUPFAM" id="SSF82171">
    <property type="entry name" value="DPP6 N-terminal domain-like"/>
    <property type="match status" value="1"/>
</dbReference>
<feature type="signal peptide" evidence="2">
    <location>
        <begin position="1"/>
        <end position="26"/>
    </location>
</feature>
<evidence type="ECO:0000313" key="5">
    <source>
        <dbReference type="Proteomes" id="UP001620460"/>
    </source>
</evidence>
<feature type="chain" id="PRO_5045656345" evidence="2">
    <location>
        <begin position="27"/>
        <end position="667"/>
    </location>
</feature>
<evidence type="ECO:0000256" key="2">
    <source>
        <dbReference type="SAM" id="SignalP"/>
    </source>
</evidence>
<dbReference type="InterPro" id="IPR001375">
    <property type="entry name" value="Peptidase_S9_cat"/>
</dbReference>
<dbReference type="Proteomes" id="UP001620460">
    <property type="component" value="Unassembled WGS sequence"/>
</dbReference>
<evidence type="ECO:0000259" key="3">
    <source>
        <dbReference type="Pfam" id="PF00326"/>
    </source>
</evidence>
<protein>
    <submittedName>
        <fullName evidence="4">S9 family peptidase</fullName>
    </submittedName>
</protein>
<comment type="caution">
    <text evidence="4">The sequence shown here is derived from an EMBL/GenBank/DDBJ whole genome shotgun (WGS) entry which is preliminary data.</text>
</comment>
<sequence length="667" mass="73051">MPRHLAGLCLAGLFALLSVAPRHVRAQTGTPAPPVSDFARTGSLSHPAISPNGQYLALSLHNDKAKWGEPDHQLVVLHLPDLKYVSRLDMVSHYQPAQILWVSNTRMVVPLAYTTSALEAPQGTGDIIAVDFDGGHKQTLYSLRHRGSLQAGPHSMDMPRGFPSIAGVPYPRNGHVYIQLGIIPERNAAGDWDSHRSQIYDVDSISAKPTLMGDIDKGSMSFVVHDDVARLAYGTTDAHSIDVYARADGQAAWTRLPDSVTGKHLSPLRISRDGQTLWSLYSEAGGPDQLVSSRLDGSGRQVLARDDFASVGDVLWDVQSGKPYAALFETGRPHLSYLDDSLSAQVLKALNGNFADHLVLLGGGDEAGKRLLVVAQSDRDPGSLALFDTGTMNLQPLFQIEPWIHAEQMAERRPFRFKASDGMELEGYLTLPHGSSDKHLPTVLLPHGGPIGIRDGWTYDTDAQFLASRGYAVVQVNYRGSAGRGPAFQMAGYKHFGDRIQQDLLDGLHWAIDQGYADKDRVCVYGGSFGGYSSLMQPIMAPGQFKCAIDYAGVSDWSIGFERSDTSHMSVGRTYFAEAIGDEATAKAISPLYQLDKFNVPVLIAHGEDDPRVPYQNATRLRDALDKAGKPYEWLSKPKEGHGFYAQENREELYQKMEAFLGKYLGH</sequence>
<dbReference type="PANTHER" id="PTHR42776">
    <property type="entry name" value="SERINE PEPTIDASE S9 FAMILY MEMBER"/>
    <property type="match status" value="1"/>
</dbReference>
<proteinExistence type="predicted"/>
<dbReference type="SUPFAM" id="SSF53474">
    <property type="entry name" value="alpha/beta-Hydrolases"/>
    <property type="match status" value="1"/>
</dbReference>
<organism evidence="4 5">
    <name type="scientific">Dyella ginsengisoli</name>
    <dbReference type="NCBI Taxonomy" id="363848"/>
    <lineage>
        <taxon>Bacteria</taxon>
        <taxon>Pseudomonadati</taxon>
        <taxon>Pseudomonadota</taxon>
        <taxon>Gammaproteobacteria</taxon>
        <taxon>Lysobacterales</taxon>
        <taxon>Rhodanobacteraceae</taxon>
        <taxon>Dyella</taxon>
    </lineage>
</organism>
<dbReference type="Gene3D" id="3.40.50.1820">
    <property type="entry name" value="alpha/beta hydrolase"/>
    <property type="match status" value="1"/>
</dbReference>
<keyword evidence="5" id="KW-1185">Reference proteome</keyword>
<keyword evidence="1" id="KW-0378">Hydrolase</keyword>
<dbReference type="PANTHER" id="PTHR42776:SF27">
    <property type="entry name" value="DIPEPTIDYL PEPTIDASE FAMILY MEMBER 6"/>
    <property type="match status" value="1"/>
</dbReference>
<reference evidence="4 5" key="1">
    <citation type="submission" date="2020-10" db="EMBL/GenBank/DDBJ databases">
        <title>Phylogeny of dyella-like bacteria.</title>
        <authorList>
            <person name="Fu J."/>
        </authorList>
    </citation>
    <scope>NUCLEOTIDE SEQUENCE [LARGE SCALE GENOMIC DNA]</scope>
    <source>
        <strain evidence="4 5">Gsoil3046</strain>
    </source>
</reference>
<keyword evidence="2" id="KW-0732">Signal</keyword>
<evidence type="ECO:0000313" key="4">
    <source>
        <dbReference type="EMBL" id="MFK2904819.1"/>
    </source>
</evidence>
<feature type="domain" description="Peptidase S9 prolyl oligopeptidase catalytic" evidence="3">
    <location>
        <begin position="457"/>
        <end position="666"/>
    </location>
</feature>
<gene>
    <name evidence="4" type="ORF">ISP17_12715</name>
</gene>
<dbReference type="RefSeq" id="WP_404633692.1">
    <property type="nucleotide sequence ID" value="NZ_JADIKM010000003.1"/>
</dbReference>
<dbReference type="InterPro" id="IPR029058">
    <property type="entry name" value="AB_hydrolase_fold"/>
</dbReference>